<feature type="compositionally biased region" description="Pro residues" evidence="1">
    <location>
        <begin position="359"/>
        <end position="370"/>
    </location>
</feature>
<reference evidence="3 4" key="1">
    <citation type="journal article" date="2021" name="Sci. Rep.">
        <title>The genome of the diatom Chaetoceros tenuissimus carries an ancient integrated fragment of an extant virus.</title>
        <authorList>
            <person name="Hongo Y."/>
            <person name="Kimura K."/>
            <person name="Takaki Y."/>
            <person name="Yoshida Y."/>
            <person name="Baba S."/>
            <person name="Kobayashi G."/>
            <person name="Nagasaki K."/>
            <person name="Hano T."/>
            <person name="Tomaru Y."/>
        </authorList>
    </citation>
    <scope>NUCLEOTIDE SEQUENCE [LARGE SCALE GENOMIC DNA]</scope>
    <source>
        <strain evidence="3 4">NIES-3715</strain>
    </source>
</reference>
<feature type="compositionally biased region" description="Low complexity" evidence="1">
    <location>
        <begin position="431"/>
        <end position="460"/>
    </location>
</feature>
<name>A0AAD3D0L1_9STRA</name>
<evidence type="ECO:0008006" key="5">
    <source>
        <dbReference type="Google" id="ProtNLM"/>
    </source>
</evidence>
<feature type="compositionally biased region" description="Acidic residues" evidence="1">
    <location>
        <begin position="390"/>
        <end position="405"/>
    </location>
</feature>
<gene>
    <name evidence="3" type="ORF">CTEN210_11940</name>
</gene>
<evidence type="ECO:0000256" key="1">
    <source>
        <dbReference type="SAM" id="MobiDB-lite"/>
    </source>
</evidence>
<feature type="signal peptide" evidence="2">
    <location>
        <begin position="1"/>
        <end position="19"/>
    </location>
</feature>
<dbReference type="EMBL" id="BLLK01000049">
    <property type="protein sequence ID" value="GFH55464.1"/>
    <property type="molecule type" value="Genomic_DNA"/>
</dbReference>
<organism evidence="3 4">
    <name type="scientific">Chaetoceros tenuissimus</name>
    <dbReference type="NCBI Taxonomy" id="426638"/>
    <lineage>
        <taxon>Eukaryota</taxon>
        <taxon>Sar</taxon>
        <taxon>Stramenopiles</taxon>
        <taxon>Ochrophyta</taxon>
        <taxon>Bacillariophyta</taxon>
        <taxon>Coscinodiscophyceae</taxon>
        <taxon>Chaetocerotophycidae</taxon>
        <taxon>Chaetocerotales</taxon>
        <taxon>Chaetocerotaceae</taxon>
        <taxon>Chaetoceros</taxon>
    </lineage>
</organism>
<dbReference type="Proteomes" id="UP001054902">
    <property type="component" value="Unassembled WGS sequence"/>
</dbReference>
<keyword evidence="2" id="KW-0732">Signal</keyword>
<feature type="region of interest" description="Disordered" evidence="1">
    <location>
        <begin position="354"/>
        <end position="466"/>
    </location>
</feature>
<dbReference type="AlphaFoldDB" id="A0AAD3D0L1"/>
<protein>
    <recommendedName>
        <fullName evidence="5">Subtilisin</fullName>
    </recommendedName>
</protein>
<comment type="caution">
    <text evidence="3">The sequence shown here is derived from an EMBL/GenBank/DDBJ whole genome shotgun (WGS) entry which is preliminary data.</text>
</comment>
<evidence type="ECO:0000313" key="3">
    <source>
        <dbReference type="EMBL" id="GFH55464.1"/>
    </source>
</evidence>
<keyword evidence="4" id="KW-1185">Reference proteome</keyword>
<sequence>MKIFTSIVASILLAENAAANSNAGGHLYQQMIDHLNIGDENNGEPSTPEQAYDALPDDPYYSSSYYGDGNYYNETEDYSYYNMYNFFPDGLISQNCDATSKLAIANNQIMDAYFETFVGTTYEGTTVEFCQDGTCDQFEKTCKQYGGKFVSVSYDIGGELCPAISYRNEPVCLGWDCGVREVGSVVEYFAQMEAEYQGQAGQCEPKNIEYTPHDSIIDFYPENASLQCFEDMVNIFGLSFVYNSDVFQNITLGADDVSDQDYEMLEGICESSGGIITNGSMKSQNSECTYFSDKPVCVAPICTTSGAINTINYFFNTVNIFAEPDICGTFSATLDPFDNAIVWNEEGPIAINEEAPLPAIEPKPEAPVDPVPEEMTKPEAPVDPVPDVPNDIEDGDPIVIDEEETPVVQPKPESPVVEDDGEQKVYDPFGKPKSLKSPKSPKSPKSSKSMQLKSSKSGKSASVRTS</sequence>
<evidence type="ECO:0000256" key="2">
    <source>
        <dbReference type="SAM" id="SignalP"/>
    </source>
</evidence>
<accession>A0AAD3D0L1</accession>
<evidence type="ECO:0000313" key="4">
    <source>
        <dbReference type="Proteomes" id="UP001054902"/>
    </source>
</evidence>
<feature type="chain" id="PRO_5042210636" description="Subtilisin" evidence="2">
    <location>
        <begin position="20"/>
        <end position="466"/>
    </location>
</feature>
<proteinExistence type="predicted"/>